<keyword evidence="2" id="KW-1133">Transmembrane helix</keyword>
<keyword evidence="2" id="KW-0472">Membrane</keyword>
<organism evidence="3 4">
    <name type="scientific">Ectocarpus siliculosus</name>
    <name type="common">Brown alga</name>
    <name type="synonym">Conferva siliculosa</name>
    <dbReference type="NCBI Taxonomy" id="2880"/>
    <lineage>
        <taxon>Eukaryota</taxon>
        <taxon>Sar</taxon>
        <taxon>Stramenopiles</taxon>
        <taxon>Ochrophyta</taxon>
        <taxon>PX clade</taxon>
        <taxon>Phaeophyceae</taxon>
        <taxon>Ectocarpales</taxon>
        <taxon>Ectocarpaceae</taxon>
        <taxon>Ectocarpus</taxon>
    </lineage>
</organism>
<feature type="transmembrane region" description="Helical" evidence="2">
    <location>
        <begin position="107"/>
        <end position="123"/>
    </location>
</feature>
<protein>
    <recommendedName>
        <fullName evidence="5">Transmembrane protein</fullName>
    </recommendedName>
</protein>
<evidence type="ECO:0000313" key="3">
    <source>
        <dbReference type="EMBL" id="CBJ33286.1"/>
    </source>
</evidence>
<keyword evidence="4" id="KW-1185">Reference proteome</keyword>
<feature type="transmembrane region" description="Helical" evidence="2">
    <location>
        <begin position="143"/>
        <end position="164"/>
    </location>
</feature>
<dbReference type="AlphaFoldDB" id="D7G1P1"/>
<sequence>MVFNPPVLKQDADDAEKPVKVTVSPARSGDAYIEQAKRAAAWIGLLLLCWLFQRLMCHFNLPPHCDLPSDALEVLTDLLALLVFGLTQAWFCEVLEERRFRHLTREAYFGIVIIVIGLIVSAIETTDWFQDMRFNDNSDWRDSHIVMAVVLITFVLVIVAYHFAEAWRTLPGAYYVSGNINLDIVIEENLHRIYNVSRGLIVSYALLYGAFAFEEGDGLKQHYVLLAWVLSLTAQFKSKPSIIWLALCTGVFIQGFGSYRLRFLCEVFGNYGNGFGVPGSGFGSSDSGDNNFILESSDSVDSTDDSASFDEESDD</sequence>
<feature type="transmembrane region" description="Helical" evidence="2">
    <location>
        <begin position="76"/>
        <end position="95"/>
    </location>
</feature>
<feature type="region of interest" description="Disordered" evidence="1">
    <location>
        <begin position="288"/>
        <end position="315"/>
    </location>
</feature>
<evidence type="ECO:0000256" key="1">
    <source>
        <dbReference type="SAM" id="MobiDB-lite"/>
    </source>
</evidence>
<name>D7G1P1_ECTSI</name>
<gene>
    <name evidence="3" type="ORF">Esi_0454_0016</name>
</gene>
<feature type="transmembrane region" description="Helical" evidence="2">
    <location>
        <begin position="39"/>
        <end position="56"/>
    </location>
</feature>
<feature type="compositionally biased region" description="Acidic residues" evidence="1">
    <location>
        <begin position="301"/>
        <end position="315"/>
    </location>
</feature>
<reference evidence="3 4" key="1">
    <citation type="journal article" date="2010" name="Nature">
        <title>The Ectocarpus genome and the independent evolution of multicellularity in brown algae.</title>
        <authorList>
            <person name="Cock J.M."/>
            <person name="Sterck L."/>
            <person name="Rouze P."/>
            <person name="Scornet D."/>
            <person name="Allen A.E."/>
            <person name="Amoutzias G."/>
            <person name="Anthouard V."/>
            <person name="Artiguenave F."/>
            <person name="Aury J.M."/>
            <person name="Badger J.H."/>
            <person name="Beszteri B."/>
            <person name="Billiau K."/>
            <person name="Bonnet E."/>
            <person name="Bothwell J.H."/>
            <person name="Bowler C."/>
            <person name="Boyen C."/>
            <person name="Brownlee C."/>
            <person name="Carrano C.J."/>
            <person name="Charrier B."/>
            <person name="Cho G.Y."/>
            <person name="Coelho S.M."/>
            <person name="Collen J."/>
            <person name="Corre E."/>
            <person name="Da Silva C."/>
            <person name="Delage L."/>
            <person name="Delaroque N."/>
            <person name="Dittami S.M."/>
            <person name="Doulbeau S."/>
            <person name="Elias M."/>
            <person name="Farnham G."/>
            <person name="Gachon C.M."/>
            <person name="Gschloessl B."/>
            <person name="Heesch S."/>
            <person name="Jabbari K."/>
            <person name="Jubin C."/>
            <person name="Kawai H."/>
            <person name="Kimura K."/>
            <person name="Kloareg B."/>
            <person name="Kupper F.C."/>
            <person name="Lang D."/>
            <person name="Le Bail A."/>
            <person name="Leblanc C."/>
            <person name="Lerouge P."/>
            <person name="Lohr M."/>
            <person name="Lopez P.J."/>
            <person name="Martens C."/>
            <person name="Maumus F."/>
            <person name="Michel G."/>
            <person name="Miranda-Saavedra D."/>
            <person name="Morales J."/>
            <person name="Moreau H."/>
            <person name="Motomura T."/>
            <person name="Nagasato C."/>
            <person name="Napoli C.A."/>
            <person name="Nelson D.R."/>
            <person name="Nyvall-Collen P."/>
            <person name="Peters A.F."/>
            <person name="Pommier C."/>
            <person name="Potin P."/>
            <person name="Poulain J."/>
            <person name="Quesneville H."/>
            <person name="Read B."/>
            <person name="Rensing S.A."/>
            <person name="Ritter A."/>
            <person name="Rousvoal S."/>
            <person name="Samanta M."/>
            <person name="Samson G."/>
            <person name="Schroeder D.C."/>
            <person name="Segurens B."/>
            <person name="Strittmatter M."/>
            <person name="Tonon T."/>
            <person name="Tregear J.W."/>
            <person name="Valentin K."/>
            <person name="von Dassow P."/>
            <person name="Yamagishi T."/>
            <person name="Van de Peer Y."/>
            <person name="Wincker P."/>
        </authorList>
    </citation>
    <scope>NUCLEOTIDE SEQUENCE [LARGE SCALE GENOMIC DNA]</scope>
    <source>
        <strain evidence="4">Ec32 / CCAP1310/4</strain>
    </source>
</reference>
<dbReference type="OrthoDB" id="10316383at2759"/>
<evidence type="ECO:0000313" key="4">
    <source>
        <dbReference type="Proteomes" id="UP000002630"/>
    </source>
</evidence>
<evidence type="ECO:0008006" key="5">
    <source>
        <dbReference type="Google" id="ProtNLM"/>
    </source>
</evidence>
<feature type="compositionally biased region" description="Low complexity" evidence="1">
    <location>
        <begin position="288"/>
        <end position="300"/>
    </location>
</feature>
<keyword evidence="2" id="KW-0812">Transmembrane</keyword>
<feature type="transmembrane region" description="Helical" evidence="2">
    <location>
        <begin position="242"/>
        <end position="261"/>
    </location>
</feature>
<dbReference type="InParanoid" id="D7G1P1"/>
<dbReference type="Proteomes" id="UP000002630">
    <property type="component" value="Unassembled WGS sequence"/>
</dbReference>
<evidence type="ECO:0000256" key="2">
    <source>
        <dbReference type="SAM" id="Phobius"/>
    </source>
</evidence>
<proteinExistence type="predicted"/>
<accession>D7G1P1</accession>
<dbReference type="EMBL" id="FN649760">
    <property type="protein sequence ID" value="CBJ33286.1"/>
    <property type="molecule type" value="Genomic_DNA"/>
</dbReference>